<feature type="region of interest" description="Disordered" evidence="2">
    <location>
        <begin position="1"/>
        <end position="21"/>
    </location>
</feature>
<evidence type="ECO:0000256" key="2">
    <source>
        <dbReference type="SAM" id="MobiDB-lite"/>
    </source>
</evidence>
<evidence type="ECO:0000313" key="4">
    <source>
        <dbReference type="EMBL" id="MBY8878438.1"/>
    </source>
</evidence>
<gene>
    <name evidence="4" type="ORF">K7862_12445</name>
</gene>
<name>A0ABS7Q5K1_9ACTN</name>
<keyword evidence="4" id="KW-0547">Nucleotide-binding</keyword>
<dbReference type="Gene3D" id="3.30.565.10">
    <property type="entry name" value="Histidine kinase-like ATPase, C-terminal domain"/>
    <property type="match status" value="1"/>
</dbReference>
<dbReference type="GO" id="GO:0005524">
    <property type="term" value="F:ATP binding"/>
    <property type="evidence" value="ECO:0007669"/>
    <property type="project" value="UniProtKB-KW"/>
</dbReference>
<protein>
    <submittedName>
        <fullName evidence="4">ATP-binding protein</fullName>
    </submittedName>
</protein>
<feature type="compositionally biased region" description="Basic and acidic residues" evidence="2">
    <location>
        <begin position="1"/>
        <end position="12"/>
    </location>
</feature>
<dbReference type="PANTHER" id="PTHR35526">
    <property type="entry name" value="ANTI-SIGMA-F FACTOR RSBW-RELATED"/>
    <property type="match status" value="1"/>
</dbReference>
<dbReference type="Pfam" id="PF13581">
    <property type="entry name" value="HATPase_c_2"/>
    <property type="match status" value="1"/>
</dbReference>
<keyword evidence="1" id="KW-0418">Kinase</keyword>
<dbReference type="Proteomes" id="UP000778578">
    <property type="component" value="Unassembled WGS sequence"/>
</dbReference>
<dbReference type="PANTHER" id="PTHR35526:SF3">
    <property type="entry name" value="ANTI-SIGMA-F FACTOR RSBW"/>
    <property type="match status" value="1"/>
</dbReference>
<comment type="caution">
    <text evidence="4">The sequence shown here is derived from an EMBL/GenBank/DDBJ whole genome shotgun (WGS) entry which is preliminary data.</text>
</comment>
<evidence type="ECO:0000259" key="3">
    <source>
        <dbReference type="Pfam" id="PF13581"/>
    </source>
</evidence>
<evidence type="ECO:0000313" key="5">
    <source>
        <dbReference type="Proteomes" id="UP000778578"/>
    </source>
</evidence>
<feature type="region of interest" description="Disordered" evidence="2">
    <location>
        <begin position="100"/>
        <end position="120"/>
    </location>
</feature>
<dbReference type="EMBL" id="JAINZZ010000011">
    <property type="protein sequence ID" value="MBY8878438.1"/>
    <property type="molecule type" value="Genomic_DNA"/>
</dbReference>
<keyword evidence="1" id="KW-0723">Serine/threonine-protein kinase</keyword>
<dbReference type="SUPFAM" id="SSF55874">
    <property type="entry name" value="ATPase domain of HSP90 chaperone/DNA topoisomerase II/histidine kinase"/>
    <property type="match status" value="1"/>
</dbReference>
<accession>A0ABS7Q5K1</accession>
<dbReference type="InterPro" id="IPR050267">
    <property type="entry name" value="Anti-sigma-factor_SerPK"/>
</dbReference>
<keyword evidence="1" id="KW-0808">Transferase</keyword>
<keyword evidence="5" id="KW-1185">Reference proteome</keyword>
<sequence length="155" mass="16422">MPSPVKEARTERGSPTNITGHRLRHSVGKADLPAVAETRRLLRDNLRRWGVPALVDTAELLTTELVTNALRHTGGGADLTATLSPGPGNRLRIEVGDSLTRRPPAGAAQDEARSAAAGEHGTSGRGLLLVEALSDAWGVRPRGSGKVVWFELRAA</sequence>
<organism evidence="4 5">
    <name type="scientific">Actinacidiphila acidipaludis</name>
    <dbReference type="NCBI Taxonomy" id="2873382"/>
    <lineage>
        <taxon>Bacteria</taxon>
        <taxon>Bacillati</taxon>
        <taxon>Actinomycetota</taxon>
        <taxon>Actinomycetes</taxon>
        <taxon>Kitasatosporales</taxon>
        <taxon>Streptomycetaceae</taxon>
        <taxon>Actinacidiphila</taxon>
    </lineage>
</organism>
<dbReference type="InterPro" id="IPR003594">
    <property type="entry name" value="HATPase_dom"/>
</dbReference>
<proteinExistence type="predicted"/>
<evidence type="ECO:0000256" key="1">
    <source>
        <dbReference type="ARBA" id="ARBA00022527"/>
    </source>
</evidence>
<dbReference type="InterPro" id="IPR036890">
    <property type="entry name" value="HATPase_C_sf"/>
</dbReference>
<reference evidence="4 5" key="1">
    <citation type="submission" date="2021-08" db="EMBL/GenBank/DDBJ databases">
        <title>WGS of actinomycetes from Thailand.</title>
        <authorList>
            <person name="Thawai C."/>
        </authorList>
    </citation>
    <scope>NUCLEOTIDE SEQUENCE [LARGE SCALE GENOMIC DNA]</scope>
    <source>
        <strain evidence="4 5">PLK6-54</strain>
    </source>
</reference>
<keyword evidence="4" id="KW-0067">ATP-binding</keyword>
<dbReference type="CDD" id="cd16936">
    <property type="entry name" value="HATPase_RsbW-like"/>
    <property type="match status" value="1"/>
</dbReference>
<feature type="domain" description="Histidine kinase/HSP90-like ATPase" evidence="3">
    <location>
        <begin position="30"/>
        <end position="150"/>
    </location>
</feature>